<dbReference type="Pfam" id="PF01510">
    <property type="entry name" value="Amidase_2"/>
    <property type="match status" value="2"/>
</dbReference>
<proteinExistence type="inferred from homology"/>
<evidence type="ECO:0000259" key="2">
    <source>
        <dbReference type="SMART" id="SM00644"/>
    </source>
</evidence>
<dbReference type="InterPro" id="IPR015510">
    <property type="entry name" value="PGRP"/>
</dbReference>
<dbReference type="SUPFAM" id="SSF55846">
    <property type="entry name" value="N-acetylmuramoyl-L-alanine amidase-like"/>
    <property type="match status" value="2"/>
</dbReference>
<keyword evidence="5" id="KW-1185">Reference proteome</keyword>
<dbReference type="PANTHER" id="PTHR11022:SF41">
    <property type="entry name" value="PEPTIDOGLYCAN-RECOGNITION PROTEIN LC-RELATED"/>
    <property type="match status" value="1"/>
</dbReference>
<evidence type="ECO:0000313" key="4">
    <source>
        <dbReference type="EMBL" id="UYQ65445.1"/>
    </source>
</evidence>
<feature type="domain" description="Peptidoglycan recognition protein family" evidence="3">
    <location>
        <begin position="224"/>
        <end position="361"/>
    </location>
</feature>
<dbReference type="InterPro" id="IPR006619">
    <property type="entry name" value="PGRP_domain_met/bac"/>
</dbReference>
<dbReference type="Gene3D" id="1.10.101.10">
    <property type="entry name" value="PGBD-like superfamily/PGBD"/>
    <property type="match status" value="5"/>
</dbReference>
<dbReference type="InterPro" id="IPR036505">
    <property type="entry name" value="Amidase/PGRP_sf"/>
</dbReference>
<comment type="similarity">
    <text evidence="1">Belongs to the N-acetylmuramoyl-L-alanine amidase 2 family.</text>
</comment>
<dbReference type="Pfam" id="PF01471">
    <property type="entry name" value="PG_binding_1"/>
    <property type="match status" value="3"/>
</dbReference>
<sequence>MASVTIEKRSTWAQHIIMGLLTLRKEGRDNQWFVDYYSKPPRESSRAWEPWRGGVFIHYMGSFFSFSPDSETDCRKKIAGMFPSHWEEAGDIEYNFLVCPHGTIYEGRGYERGEANGGAYIDVDRTRSLGRNTAFYSIQGMLAEDDRPTSAMLESMRNLVWHLRHELPDHQKAGGLIYPHSAGGWPTECPGTYLTPLAQQGEYLDPEPPSTGGGTKPPVPAPRLRIISRSGWGARPPRDVAKVPTSERTGFVVHYSAGPPSQTVRAIQNYHMDSNGWWDIGYNFLVDQGGRLYEGRGWYNEGAHTRGHNRTHIAVCFIGRNGDATPAAKRAIRSLYEKTNDVVGRTLSTTYHSALDSTQCPGDDLRSWVRSGMPVDGLSEVVGGGEAGTPGAMRTVSSQQEAVNGLGYTPALVVDGIFGPNTEAGVRWLQAKVGTDVDGIWGPMTEAAYRAYIGTGTSTNGLTSIRSVASQQRAVNGLGYSPALDVDGIFGPNTEAGVTWLQAKVGTTADGLWGPDTEAAYNDYTGGEATYSDGGLTTIRSVVYQQNAVNGLGYSPALVVDGIFGPDTEAGVTWLQAKVGVTADGLWGPDTEAAYGRYHDGARLTVDGEFGPRTVAATQQAVGATADGVWGPESVRALQRHLNTWADAGLVVDGDFGPGTVKALQQHLNSMTGAGLTLDGSFGPATVRALQTALNQGRL</sequence>
<organism evidence="4 5">
    <name type="scientific">Streptomyces peucetius</name>
    <dbReference type="NCBI Taxonomy" id="1950"/>
    <lineage>
        <taxon>Bacteria</taxon>
        <taxon>Bacillati</taxon>
        <taxon>Actinomycetota</taxon>
        <taxon>Actinomycetes</taxon>
        <taxon>Kitasatosporales</taxon>
        <taxon>Streptomycetaceae</taxon>
        <taxon>Streptomyces</taxon>
    </lineage>
</organism>
<evidence type="ECO:0000313" key="5">
    <source>
        <dbReference type="Proteomes" id="UP001163878"/>
    </source>
</evidence>
<name>A0ABY6IGY9_STRPE</name>
<evidence type="ECO:0000259" key="3">
    <source>
        <dbReference type="SMART" id="SM00701"/>
    </source>
</evidence>
<dbReference type="CDD" id="cd06583">
    <property type="entry name" value="PGRP"/>
    <property type="match status" value="2"/>
</dbReference>
<dbReference type="PANTHER" id="PTHR11022">
    <property type="entry name" value="PEPTIDOGLYCAN RECOGNITION PROTEIN"/>
    <property type="match status" value="1"/>
</dbReference>
<gene>
    <name evidence="4" type="ORF">OGH68_30930</name>
</gene>
<dbReference type="EMBL" id="CP107567">
    <property type="protein sequence ID" value="UYQ65445.1"/>
    <property type="molecule type" value="Genomic_DNA"/>
</dbReference>
<dbReference type="SMART" id="SM00644">
    <property type="entry name" value="Ami_2"/>
    <property type="match status" value="1"/>
</dbReference>
<accession>A0ABY6IGY9</accession>
<dbReference type="InterPro" id="IPR036366">
    <property type="entry name" value="PGBDSf"/>
</dbReference>
<dbReference type="SUPFAM" id="SSF47090">
    <property type="entry name" value="PGBD-like"/>
    <property type="match status" value="4"/>
</dbReference>
<dbReference type="Gene3D" id="3.40.80.10">
    <property type="entry name" value="Peptidoglycan recognition protein-like"/>
    <property type="match status" value="2"/>
</dbReference>
<dbReference type="Proteomes" id="UP001163878">
    <property type="component" value="Chromosome"/>
</dbReference>
<reference evidence="4" key="1">
    <citation type="submission" date="2022-10" db="EMBL/GenBank/DDBJ databases">
        <title>Cytochrome P450 Catalyzes Benzene Ring Formation in the Biosynthesis of Trialkyl-Substituted Aromatic Polyketides.</title>
        <authorList>
            <person name="Zhao E."/>
            <person name="Ge H."/>
        </authorList>
    </citation>
    <scope>NUCLEOTIDE SEQUENCE</scope>
    <source>
        <strain evidence="4">NA0869</strain>
    </source>
</reference>
<dbReference type="InterPro" id="IPR036365">
    <property type="entry name" value="PGBD-like_sf"/>
</dbReference>
<evidence type="ECO:0000256" key="1">
    <source>
        <dbReference type="ARBA" id="ARBA00007553"/>
    </source>
</evidence>
<dbReference type="InterPro" id="IPR002477">
    <property type="entry name" value="Peptidoglycan-bd-like"/>
</dbReference>
<feature type="domain" description="N-acetylmuramoyl-L-alanine amidase" evidence="2">
    <location>
        <begin position="238"/>
        <end position="362"/>
    </location>
</feature>
<dbReference type="RefSeq" id="WP_264248632.1">
    <property type="nucleotide sequence ID" value="NZ_CP107567.1"/>
</dbReference>
<dbReference type="SMART" id="SM00701">
    <property type="entry name" value="PGRP"/>
    <property type="match status" value="1"/>
</dbReference>
<dbReference type="InterPro" id="IPR002502">
    <property type="entry name" value="Amidase_domain"/>
</dbReference>
<protein>
    <submittedName>
        <fullName evidence="4">Peptidoglycan-binding protein</fullName>
    </submittedName>
</protein>